<comment type="caution">
    <text evidence="8">The sequence shown here is derived from an EMBL/GenBank/DDBJ whole genome shotgun (WGS) entry which is preliminary data.</text>
</comment>
<keyword evidence="3" id="KW-0677">Repeat</keyword>
<evidence type="ECO:0000259" key="7">
    <source>
        <dbReference type="PROSITE" id="PS50940"/>
    </source>
</evidence>
<dbReference type="SUPFAM" id="SSF57625">
    <property type="entry name" value="Invertebrate chitin-binding proteins"/>
    <property type="match status" value="1"/>
</dbReference>
<name>A0A0C1NMG1_9CYAN</name>
<keyword evidence="4" id="KW-1015">Disulfide bond</keyword>
<feature type="domain" description="Chitin-binding type-2" evidence="7">
    <location>
        <begin position="34"/>
        <end position="68"/>
    </location>
</feature>
<dbReference type="Pfam" id="PF01607">
    <property type="entry name" value="CBM_14"/>
    <property type="match status" value="1"/>
</dbReference>
<dbReference type="EMBL" id="JHEG02000001">
    <property type="protein sequence ID" value="KIE14021.1"/>
    <property type="molecule type" value="Genomic_DNA"/>
</dbReference>
<evidence type="ECO:0000256" key="5">
    <source>
        <dbReference type="ARBA" id="ARBA00023180"/>
    </source>
</evidence>
<organism evidence="8">
    <name type="scientific">Tolypothrix bouteillei VB521301</name>
    <dbReference type="NCBI Taxonomy" id="1479485"/>
    <lineage>
        <taxon>Bacteria</taxon>
        <taxon>Bacillati</taxon>
        <taxon>Cyanobacteriota</taxon>
        <taxon>Cyanophyceae</taxon>
        <taxon>Nostocales</taxon>
        <taxon>Tolypothrichaceae</taxon>
        <taxon>Tolypothrix</taxon>
    </lineage>
</organism>
<accession>A0A0C1NMG1</accession>
<gene>
    <name evidence="8" type="ORF">DA73_0201450</name>
</gene>
<evidence type="ECO:0000256" key="2">
    <source>
        <dbReference type="ARBA" id="ARBA00022729"/>
    </source>
</evidence>
<dbReference type="PROSITE" id="PS50940">
    <property type="entry name" value="CHIT_BIND_II"/>
    <property type="match status" value="1"/>
</dbReference>
<evidence type="ECO:0000313" key="8">
    <source>
        <dbReference type="EMBL" id="KIE14021.1"/>
    </source>
</evidence>
<dbReference type="GO" id="GO:0005576">
    <property type="term" value="C:extracellular region"/>
    <property type="evidence" value="ECO:0007669"/>
    <property type="project" value="InterPro"/>
</dbReference>
<keyword evidence="1" id="KW-0147">Chitin-binding</keyword>
<keyword evidence="2 6" id="KW-0732">Signal</keyword>
<evidence type="ECO:0000256" key="1">
    <source>
        <dbReference type="ARBA" id="ARBA00022669"/>
    </source>
</evidence>
<protein>
    <recommendedName>
        <fullName evidence="7">Chitin-binding type-2 domain-containing protein</fullName>
    </recommendedName>
</protein>
<sequence length="126" mass="13968">MKIFIKLILCSFLIFASFSGLVMQPAQAQESTGSFSCVDKPNGNYASAVGCTKFIMCSNGNAYEFDCPKCNPSDGDDRCPPPERRLYFNPPTDRCEWADESQCGPFTEGENSSINIWNTSVATNHW</sequence>
<dbReference type="AlphaFoldDB" id="A0A0C1NMG1"/>
<dbReference type="Gene3D" id="2.170.140.10">
    <property type="entry name" value="Chitin binding domain"/>
    <property type="match status" value="1"/>
</dbReference>
<feature type="signal peptide" evidence="6">
    <location>
        <begin position="1"/>
        <end position="28"/>
    </location>
</feature>
<feature type="chain" id="PRO_5002136389" description="Chitin-binding type-2 domain-containing protein" evidence="6">
    <location>
        <begin position="29"/>
        <end position="126"/>
    </location>
</feature>
<keyword evidence="5" id="KW-0325">Glycoprotein</keyword>
<evidence type="ECO:0000256" key="4">
    <source>
        <dbReference type="ARBA" id="ARBA00023157"/>
    </source>
</evidence>
<dbReference type="PANTHER" id="PTHR23301:SF0">
    <property type="entry name" value="CHITIN-BINDING TYPE-2 DOMAIN-CONTAINING PROTEIN-RELATED"/>
    <property type="match status" value="1"/>
</dbReference>
<evidence type="ECO:0000256" key="6">
    <source>
        <dbReference type="SAM" id="SignalP"/>
    </source>
</evidence>
<dbReference type="InterPro" id="IPR002557">
    <property type="entry name" value="Chitin-bd_dom"/>
</dbReference>
<dbReference type="GO" id="GO:0008061">
    <property type="term" value="F:chitin binding"/>
    <property type="evidence" value="ECO:0007669"/>
    <property type="project" value="UniProtKB-KW"/>
</dbReference>
<dbReference type="InterPro" id="IPR036508">
    <property type="entry name" value="Chitin-bd_dom_sf"/>
</dbReference>
<proteinExistence type="predicted"/>
<evidence type="ECO:0000256" key="3">
    <source>
        <dbReference type="ARBA" id="ARBA00022737"/>
    </source>
</evidence>
<reference evidence="8" key="1">
    <citation type="journal article" date="2015" name="Genome Announc.">
        <title>Draft Genome Sequence of Tolypothrix boutellei Strain VB521301.</title>
        <authorList>
            <person name="Chandrababunaidu M.M."/>
            <person name="Singh D."/>
            <person name="Sen D."/>
            <person name="Bhan S."/>
            <person name="Das S."/>
            <person name="Gupta A."/>
            <person name="Adhikary S.P."/>
            <person name="Tripathy S."/>
        </authorList>
    </citation>
    <scope>NUCLEOTIDE SEQUENCE</scope>
    <source>
        <strain evidence="8">VB521301</strain>
    </source>
</reference>
<dbReference type="PANTHER" id="PTHR23301">
    <property type="entry name" value="CHITIN BINDING PERITROPHIN-A"/>
    <property type="match status" value="1"/>
</dbReference>
<dbReference type="InterPro" id="IPR051940">
    <property type="entry name" value="Chitin_bind-dev_reg"/>
</dbReference>